<keyword evidence="2" id="KW-1134">Transmembrane beta strand</keyword>
<dbReference type="GO" id="GO:0015562">
    <property type="term" value="F:efflux transmembrane transporter activity"/>
    <property type="evidence" value="ECO:0007669"/>
    <property type="project" value="InterPro"/>
</dbReference>
<keyword evidence="2" id="KW-0812">Transmembrane</keyword>
<reference evidence="3" key="1">
    <citation type="journal article" date="2020" name="Int. J. Syst. Evol. Microbiol.">
        <title>Aquipluma nitroreducens gen. nov. sp. nov., a novel facultatively anaerobic bacterium isolated from a freshwater lake.</title>
        <authorList>
            <person name="Watanabe M."/>
            <person name="Kojima H."/>
            <person name="Fukui M."/>
        </authorList>
    </citation>
    <scope>NUCLEOTIDE SEQUENCE</scope>
    <source>
        <strain evidence="3">MeG22</strain>
    </source>
</reference>
<accession>A0A5K7S8Q2</accession>
<dbReference type="PANTHER" id="PTHR30203">
    <property type="entry name" value="OUTER MEMBRANE CATION EFFLUX PROTEIN"/>
    <property type="match status" value="1"/>
</dbReference>
<dbReference type="GO" id="GO:0005886">
    <property type="term" value="C:plasma membrane"/>
    <property type="evidence" value="ECO:0007669"/>
    <property type="project" value="UniProtKB-SubCell"/>
</dbReference>
<gene>
    <name evidence="3" type="ORF">AQPE_2097</name>
</gene>
<comment type="subcellular location">
    <subcellularLocation>
        <location evidence="2">Cell membrane</location>
        <topology evidence="2">Lipid-anchor</topology>
    </subcellularLocation>
</comment>
<dbReference type="PANTHER" id="PTHR30203:SF33">
    <property type="entry name" value="BLR4455 PROTEIN"/>
    <property type="match status" value="1"/>
</dbReference>
<evidence type="ECO:0000256" key="1">
    <source>
        <dbReference type="ARBA" id="ARBA00007613"/>
    </source>
</evidence>
<dbReference type="KEGG" id="anf:AQPE_2097"/>
<keyword evidence="2" id="KW-0564">Palmitate</keyword>
<dbReference type="InterPro" id="IPR010131">
    <property type="entry name" value="MdtP/NodT-like"/>
</dbReference>
<dbReference type="Pfam" id="PF02321">
    <property type="entry name" value="OEP"/>
    <property type="match status" value="2"/>
</dbReference>
<keyword evidence="4" id="KW-1185">Reference proteome</keyword>
<dbReference type="PROSITE" id="PS51257">
    <property type="entry name" value="PROKAR_LIPOPROTEIN"/>
    <property type="match status" value="1"/>
</dbReference>
<keyword evidence="2" id="KW-0449">Lipoprotein</keyword>
<protein>
    <submittedName>
        <fullName evidence="3">Outer membrane protein oprM</fullName>
    </submittedName>
</protein>
<dbReference type="Proteomes" id="UP001193389">
    <property type="component" value="Chromosome"/>
</dbReference>
<comment type="similarity">
    <text evidence="1 2">Belongs to the outer membrane factor (OMF) (TC 1.B.17) family.</text>
</comment>
<dbReference type="RefSeq" id="WP_318350891.1">
    <property type="nucleotide sequence ID" value="NZ_AP018694.1"/>
</dbReference>
<dbReference type="EMBL" id="AP018694">
    <property type="protein sequence ID" value="BBE17938.1"/>
    <property type="molecule type" value="Genomic_DNA"/>
</dbReference>
<dbReference type="InterPro" id="IPR003423">
    <property type="entry name" value="OMP_efflux"/>
</dbReference>
<dbReference type="SUPFAM" id="SSF56954">
    <property type="entry name" value="Outer membrane efflux proteins (OEP)"/>
    <property type="match status" value="1"/>
</dbReference>
<evidence type="ECO:0000313" key="4">
    <source>
        <dbReference type="Proteomes" id="UP001193389"/>
    </source>
</evidence>
<dbReference type="AlphaFoldDB" id="A0A5K7S8Q2"/>
<proteinExistence type="inferred from homology"/>
<keyword evidence="2" id="KW-0472">Membrane</keyword>
<organism evidence="3 4">
    <name type="scientific">Aquipluma nitroreducens</name>
    <dbReference type="NCBI Taxonomy" id="2010828"/>
    <lineage>
        <taxon>Bacteria</taxon>
        <taxon>Pseudomonadati</taxon>
        <taxon>Bacteroidota</taxon>
        <taxon>Bacteroidia</taxon>
        <taxon>Marinilabiliales</taxon>
        <taxon>Prolixibacteraceae</taxon>
        <taxon>Aquipluma</taxon>
    </lineage>
</organism>
<dbReference type="Gene3D" id="1.20.1600.10">
    <property type="entry name" value="Outer membrane efflux proteins (OEP)"/>
    <property type="match status" value="1"/>
</dbReference>
<name>A0A5K7S8Q2_9BACT</name>
<sequence>MRTNSIKRIILITGLAATLVSCSTSRHYQRGTVSTDKLFGDTLVTDSVTMANQPWRELFTENQLQKLIQEGLDNNPDLLLAIKKVEEAEGYLKQSKAALLPSVSVNGKEVYTRNPESIYPNGPREVNTYQLSGEASWEVDLWGKLSSAKRGAYANFMASDAGRKAVQTRLISSIASAYYTLAGLDAKLAITQQTVKNNIDLVETLKVLQGSGRVNGAAVVQSEAVRYAAEVTIPDLQQQIREAENALCLLLGRVPGTVERGKIEDQTLSSILKTGVPAQLLDNRPDVMQAEFAVMSAYETTSSARAYFYPALTLTASTGFAAADLNKLLDPTSFAANVIGGLAQPLFNKRINATRLKVAKAQQEEALISFRNTLLKAGQEVHNTLGLYESSVRKIALRKLQLDALIKSVDYTKELLTYGSATYTEVLNAQTSLLSAQLNSVNDQLQQLNAVVTLYRALGGGWK</sequence>
<evidence type="ECO:0000313" key="3">
    <source>
        <dbReference type="EMBL" id="BBE17938.1"/>
    </source>
</evidence>
<evidence type="ECO:0000256" key="2">
    <source>
        <dbReference type="RuleBase" id="RU362097"/>
    </source>
</evidence>
<dbReference type="Gene3D" id="2.20.200.10">
    <property type="entry name" value="Outer membrane efflux proteins (OEP)"/>
    <property type="match status" value="1"/>
</dbReference>
<dbReference type="NCBIfam" id="TIGR01845">
    <property type="entry name" value="outer_NodT"/>
    <property type="match status" value="1"/>
</dbReference>